<reference evidence="1 2" key="1">
    <citation type="submission" date="2023-07" db="EMBL/GenBank/DDBJ databases">
        <title>Genomic Encyclopedia of Type Strains, Phase IV (KMG-IV): sequencing the most valuable type-strain genomes for metagenomic binning, comparative biology and taxonomic classification.</title>
        <authorList>
            <person name="Goeker M."/>
        </authorList>
    </citation>
    <scope>NUCLEOTIDE SEQUENCE [LARGE SCALE GENOMIC DNA]</scope>
    <source>
        <strain evidence="1 2">DSM 22170</strain>
    </source>
</reference>
<name>A0ABU1IVA7_9BACL</name>
<organism evidence="1 2">
    <name type="scientific">Paenibacillus hunanensis</name>
    <dbReference type="NCBI Taxonomy" id="539262"/>
    <lineage>
        <taxon>Bacteria</taxon>
        <taxon>Bacillati</taxon>
        <taxon>Bacillota</taxon>
        <taxon>Bacilli</taxon>
        <taxon>Bacillales</taxon>
        <taxon>Paenibacillaceae</taxon>
        <taxon>Paenibacillus</taxon>
    </lineage>
</organism>
<evidence type="ECO:0000313" key="1">
    <source>
        <dbReference type="EMBL" id="MDR6243191.1"/>
    </source>
</evidence>
<keyword evidence="2" id="KW-1185">Reference proteome</keyword>
<protein>
    <submittedName>
        <fullName evidence="1">Transcriptional regulator</fullName>
    </submittedName>
</protein>
<sequence>MIAANQSVRYANVLTDAIIKTGYTYQQVSDKCKSCNVSVSKSYISKLASGNLSPASDDVNKVLVEVLGPKSGLTYEDLTIAKYKEIIPLEILEMLKRA</sequence>
<evidence type="ECO:0000313" key="2">
    <source>
        <dbReference type="Proteomes" id="UP001185028"/>
    </source>
</evidence>
<dbReference type="EMBL" id="JAVDQH010000003">
    <property type="protein sequence ID" value="MDR6243191.1"/>
    <property type="molecule type" value="Genomic_DNA"/>
</dbReference>
<comment type="caution">
    <text evidence="1">The sequence shown here is derived from an EMBL/GenBank/DDBJ whole genome shotgun (WGS) entry which is preliminary data.</text>
</comment>
<proteinExistence type="predicted"/>
<dbReference type="RefSeq" id="WP_188775311.1">
    <property type="nucleotide sequence ID" value="NZ_BMMB01000004.1"/>
</dbReference>
<accession>A0ABU1IVA7</accession>
<gene>
    <name evidence="1" type="ORF">JOC58_001076</name>
</gene>
<dbReference type="Proteomes" id="UP001185028">
    <property type="component" value="Unassembled WGS sequence"/>
</dbReference>